<protein>
    <submittedName>
        <fullName evidence="1">Uncharacterized protein</fullName>
    </submittedName>
</protein>
<sequence length="75" mass="8760">MIRVPENDLRFDVVFQFGHLHRFHTSRSAHRHKYGCFNLPVIGRDQSGARLRGGIGMLQFKFQNDTVIFVLPDYV</sequence>
<comment type="caution">
    <text evidence="1">The sequence shown here is derived from an EMBL/GenBank/DDBJ whole genome shotgun (WGS) entry which is preliminary data.</text>
</comment>
<reference evidence="1" key="1">
    <citation type="submission" date="2019-08" db="EMBL/GenBank/DDBJ databases">
        <authorList>
            <person name="Kucharzyk K."/>
            <person name="Murdoch R.W."/>
            <person name="Higgins S."/>
            <person name="Loffler F."/>
        </authorList>
    </citation>
    <scope>NUCLEOTIDE SEQUENCE</scope>
</reference>
<proteinExistence type="predicted"/>
<organism evidence="1">
    <name type="scientific">bioreactor metagenome</name>
    <dbReference type="NCBI Taxonomy" id="1076179"/>
    <lineage>
        <taxon>unclassified sequences</taxon>
        <taxon>metagenomes</taxon>
        <taxon>ecological metagenomes</taxon>
    </lineage>
</organism>
<name>A0A644ZB95_9ZZZZ</name>
<dbReference type="EMBL" id="VSSQ01008191">
    <property type="protein sequence ID" value="MPM38160.1"/>
    <property type="molecule type" value="Genomic_DNA"/>
</dbReference>
<evidence type="ECO:0000313" key="1">
    <source>
        <dbReference type="EMBL" id="MPM38160.1"/>
    </source>
</evidence>
<dbReference type="AlphaFoldDB" id="A0A644ZB95"/>
<accession>A0A644ZB95</accession>
<gene>
    <name evidence="1" type="ORF">SDC9_84787</name>
</gene>